<name>A0A0C2WQB6_AMAMK</name>
<accession>A0A0C2WQB6</accession>
<dbReference type="EMBL" id="KN818338">
    <property type="protein sequence ID" value="KIL58438.1"/>
    <property type="molecule type" value="Genomic_DNA"/>
</dbReference>
<dbReference type="AlphaFoldDB" id="A0A0C2WQB6"/>
<gene>
    <name evidence="1" type="ORF">M378DRAFT_317348</name>
</gene>
<keyword evidence="2" id="KW-1185">Reference proteome</keyword>
<reference evidence="1 2" key="1">
    <citation type="submission" date="2014-04" db="EMBL/GenBank/DDBJ databases">
        <title>Evolutionary Origins and Diversification of the Mycorrhizal Mutualists.</title>
        <authorList>
            <consortium name="DOE Joint Genome Institute"/>
            <consortium name="Mycorrhizal Genomics Consortium"/>
            <person name="Kohler A."/>
            <person name="Kuo A."/>
            <person name="Nagy L.G."/>
            <person name="Floudas D."/>
            <person name="Copeland A."/>
            <person name="Barry K.W."/>
            <person name="Cichocki N."/>
            <person name="Veneault-Fourrey C."/>
            <person name="LaButti K."/>
            <person name="Lindquist E.A."/>
            <person name="Lipzen A."/>
            <person name="Lundell T."/>
            <person name="Morin E."/>
            <person name="Murat C."/>
            <person name="Riley R."/>
            <person name="Ohm R."/>
            <person name="Sun H."/>
            <person name="Tunlid A."/>
            <person name="Henrissat B."/>
            <person name="Grigoriev I.V."/>
            <person name="Hibbett D.S."/>
            <person name="Martin F."/>
        </authorList>
    </citation>
    <scope>NUCLEOTIDE SEQUENCE [LARGE SCALE GENOMIC DNA]</scope>
    <source>
        <strain evidence="1 2">Koide BX008</strain>
    </source>
</reference>
<dbReference type="SUPFAM" id="SSF56112">
    <property type="entry name" value="Protein kinase-like (PK-like)"/>
    <property type="match status" value="1"/>
</dbReference>
<sequence>MSIPWKPRTSDKCWTFYMIDDLLLHLGWFRGAVHLQEQVYIGIRPLTASEERQSIPELDLDACLSLLFANLSAVESQLPLKEDTIGLVRALVRFDPTETATKVRALTDAQNLVDLICYLNKKECFKSWFGPAAYNATRRLALEICGRVPLLPRSLFLNVADLDADKFTYQGKAFEIWSSSRTIYEQFVDEIVLRSLSHDNIAPYLGICADMPDIWLISPESENGTLREWRQSINPSVSKIQQIVSFHLACTVDVHTSSRFLK</sequence>
<dbReference type="Proteomes" id="UP000054549">
    <property type="component" value="Unassembled WGS sequence"/>
</dbReference>
<dbReference type="HOGENOM" id="CLU_1069475_0_0_1"/>
<evidence type="ECO:0000313" key="1">
    <source>
        <dbReference type="EMBL" id="KIL58438.1"/>
    </source>
</evidence>
<proteinExistence type="predicted"/>
<dbReference type="InterPro" id="IPR011009">
    <property type="entry name" value="Kinase-like_dom_sf"/>
</dbReference>
<dbReference type="InParanoid" id="A0A0C2WQB6"/>
<evidence type="ECO:0000313" key="2">
    <source>
        <dbReference type="Proteomes" id="UP000054549"/>
    </source>
</evidence>
<organism evidence="1 2">
    <name type="scientific">Amanita muscaria (strain Koide BX008)</name>
    <dbReference type="NCBI Taxonomy" id="946122"/>
    <lineage>
        <taxon>Eukaryota</taxon>
        <taxon>Fungi</taxon>
        <taxon>Dikarya</taxon>
        <taxon>Basidiomycota</taxon>
        <taxon>Agaricomycotina</taxon>
        <taxon>Agaricomycetes</taxon>
        <taxon>Agaricomycetidae</taxon>
        <taxon>Agaricales</taxon>
        <taxon>Pluteineae</taxon>
        <taxon>Amanitaceae</taxon>
        <taxon>Amanita</taxon>
    </lineage>
</organism>
<protein>
    <submittedName>
        <fullName evidence="1">Uncharacterized protein</fullName>
    </submittedName>
</protein>